<organism evidence="1">
    <name type="scientific">marine sediment metagenome</name>
    <dbReference type="NCBI Taxonomy" id="412755"/>
    <lineage>
        <taxon>unclassified sequences</taxon>
        <taxon>metagenomes</taxon>
        <taxon>ecological metagenomes</taxon>
    </lineage>
</organism>
<dbReference type="AlphaFoldDB" id="A0A0F9EDL5"/>
<proteinExistence type="predicted"/>
<evidence type="ECO:0000313" key="1">
    <source>
        <dbReference type="EMBL" id="KKL22118.1"/>
    </source>
</evidence>
<protein>
    <submittedName>
        <fullName evidence="1">Uncharacterized protein</fullName>
    </submittedName>
</protein>
<reference evidence="1" key="1">
    <citation type="journal article" date="2015" name="Nature">
        <title>Complex archaea that bridge the gap between prokaryotes and eukaryotes.</title>
        <authorList>
            <person name="Spang A."/>
            <person name="Saw J.H."/>
            <person name="Jorgensen S.L."/>
            <person name="Zaremba-Niedzwiedzka K."/>
            <person name="Martijn J."/>
            <person name="Lind A.E."/>
            <person name="van Eijk R."/>
            <person name="Schleper C."/>
            <person name="Guy L."/>
            <person name="Ettema T.J."/>
        </authorList>
    </citation>
    <scope>NUCLEOTIDE SEQUENCE</scope>
</reference>
<dbReference type="EMBL" id="LAZR01037472">
    <property type="protein sequence ID" value="KKL22118.1"/>
    <property type="molecule type" value="Genomic_DNA"/>
</dbReference>
<sequence length="82" mass="9548">MEAKDTVRNFDNTLLSTFNSLIETQAEISFKAGYAKLKSEYDEDMREHRLSGRKEVGEWVDANMWKQGSIERWKAFKKSVGL</sequence>
<gene>
    <name evidence="1" type="ORF">LCGC14_2438650</name>
</gene>
<comment type="caution">
    <text evidence="1">The sequence shown here is derived from an EMBL/GenBank/DDBJ whole genome shotgun (WGS) entry which is preliminary data.</text>
</comment>
<accession>A0A0F9EDL5</accession>
<name>A0A0F9EDL5_9ZZZZ</name>